<dbReference type="GO" id="GO:0003824">
    <property type="term" value="F:catalytic activity"/>
    <property type="evidence" value="ECO:0007669"/>
    <property type="project" value="InterPro"/>
</dbReference>
<evidence type="ECO:0000256" key="6">
    <source>
        <dbReference type="ARBA" id="ARBA00023014"/>
    </source>
</evidence>
<dbReference type="Pfam" id="PF04055">
    <property type="entry name" value="Radical_SAM"/>
    <property type="match status" value="1"/>
</dbReference>
<keyword evidence="2" id="KW-0004">4Fe-4S</keyword>
<dbReference type="STRING" id="287098.SAMN05421665_2376"/>
<dbReference type="SFLD" id="SFLDG01067">
    <property type="entry name" value="SPASM/twitch_domain_containing"/>
    <property type="match status" value="1"/>
</dbReference>
<gene>
    <name evidence="8" type="ORF">SAMN05421665_2376</name>
</gene>
<dbReference type="GO" id="GO:0051539">
    <property type="term" value="F:4 iron, 4 sulfur cluster binding"/>
    <property type="evidence" value="ECO:0007669"/>
    <property type="project" value="UniProtKB-KW"/>
</dbReference>
<organism evidence="8 9">
    <name type="scientific">Yoonia rosea</name>
    <dbReference type="NCBI Taxonomy" id="287098"/>
    <lineage>
        <taxon>Bacteria</taxon>
        <taxon>Pseudomonadati</taxon>
        <taxon>Pseudomonadota</taxon>
        <taxon>Alphaproteobacteria</taxon>
        <taxon>Rhodobacterales</taxon>
        <taxon>Paracoccaceae</taxon>
        <taxon>Yoonia</taxon>
    </lineage>
</organism>
<dbReference type="GO" id="GO:0046872">
    <property type="term" value="F:metal ion binding"/>
    <property type="evidence" value="ECO:0007669"/>
    <property type="project" value="UniProtKB-KW"/>
</dbReference>
<protein>
    <submittedName>
        <fullName evidence="8">4Fe-4S single cluster domain-containing protein</fullName>
    </submittedName>
</protein>
<evidence type="ECO:0000256" key="2">
    <source>
        <dbReference type="ARBA" id="ARBA00022485"/>
    </source>
</evidence>
<dbReference type="SFLD" id="SFLDS00029">
    <property type="entry name" value="Radical_SAM"/>
    <property type="match status" value="1"/>
</dbReference>
<dbReference type="SUPFAM" id="SSF102114">
    <property type="entry name" value="Radical SAM enzymes"/>
    <property type="match status" value="1"/>
</dbReference>
<evidence type="ECO:0000259" key="7">
    <source>
        <dbReference type="Pfam" id="PF04055"/>
    </source>
</evidence>
<name>A0A1R3X8X0_9RHOB</name>
<evidence type="ECO:0000256" key="5">
    <source>
        <dbReference type="ARBA" id="ARBA00023004"/>
    </source>
</evidence>
<dbReference type="OrthoDB" id="9792276at2"/>
<dbReference type="PANTHER" id="PTHR43787">
    <property type="entry name" value="FEMO COFACTOR BIOSYNTHESIS PROTEIN NIFB-RELATED"/>
    <property type="match status" value="1"/>
</dbReference>
<dbReference type="InterPro" id="IPR058240">
    <property type="entry name" value="rSAM_sf"/>
</dbReference>
<comment type="cofactor">
    <cofactor evidence="1">
        <name>[4Fe-4S] cluster</name>
        <dbReference type="ChEBI" id="CHEBI:49883"/>
    </cofactor>
</comment>
<dbReference type="Gene3D" id="3.20.20.70">
    <property type="entry name" value="Aldolase class I"/>
    <property type="match status" value="1"/>
</dbReference>
<evidence type="ECO:0000313" key="8">
    <source>
        <dbReference type="EMBL" id="SIT87377.1"/>
    </source>
</evidence>
<dbReference type="CDD" id="cd01335">
    <property type="entry name" value="Radical_SAM"/>
    <property type="match status" value="1"/>
</dbReference>
<dbReference type="InterPro" id="IPR007197">
    <property type="entry name" value="rSAM"/>
</dbReference>
<keyword evidence="3" id="KW-0949">S-adenosyl-L-methionine</keyword>
<sequence length="321" mass="36194">MSDTDLKPRRLSFIDAGKIIPPMNLEVIVADHCNITCRQCNHASPIMKKWNATVEETEHSLGLLAEVYHCKKLRLIGGEPLLNPNIVDLIKIAKRSGIGDVVQLTTNGMFLDRLPDEGWVDLDEIEISLYEISKLSDAKIEELRRKGKRFGTKVNVSRYPNFRMTFSSQKAESTSLVEDIWSACKMANVWGCHALRQGRLYRCPQSIYVPGFTGGQLEEEGFKISDGPTLQEDLLRFLNAPGPLKSCAHCVGSCGKQVQQAGLDRRAWKADLDVPFRDMIDFELMEKSKTAIQLIDDCRQPVKPPRKAKRILQKVRALWAG</sequence>
<evidence type="ECO:0000256" key="4">
    <source>
        <dbReference type="ARBA" id="ARBA00022723"/>
    </source>
</evidence>
<dbReference type="AlphaFoldDB" id="A0A1R3X8X0"/>
<evidence type="ECO:0000256" key="3">
    <source>
        <dbReference type="ARBA" id="ARBA00022691"/>
    </source>
</evidence>
<keyword evidence="9" id="KW-1185">Reference proteome</keyword>
<keyword evidence="5" id="KW-0408">Iron</keyword>
<feature type="domain" description="Radical SAM core" evidence="7">
    <location>
        <begin position="28"/>
        <end position="135"/>
    </location>
</feature>
<dbReference type="Proteomes" id="UP000186997">
    <property type="component" value="Unassembled WGS sequence"/>
</dbReference>
<reference evidence="9" key="1">
    <citation type="submission" date="2017-01" db="EMBL/GenBank/DDBJ databases">
        <authorList>
            <person name="Varghese N."/>
            <person name="Submissions S."/>
        </authorList>
    </citation>
    <scope>NUCLEOTIDE SEQUENCE [LARGE SCALE GENOMIC DNA]</scope>
    <source>
        <strain evidence="9">DSM 29591</strain>
    </source>
</reference>
<dbReference type="EMBL" id="FTPR01000002">
    <property type="protein sequence ID" value="SIT87377.1"/>
    <property type="molecule type" value="Genomic_DNA"/>
</dbReference>
<keyword evidence="4" id="KW-0479">Metal-binding</keyword>
<keyword evidence="6" id="KW-0411">Iron-sulfur</keyword>
<accession>A0A1R3X8X0</accession>
<evidence type="ECO:0000313" key="9">
    <source>
        <dbReference type="Proteomes" id="UP000186997"/>
    </source>
</evidence>
<proteinExistence type="predicted"/>
<evidence type="ECO:0000256" key="1">
    <source>
        <dbReference type="ARBA" id="ARBA00001966"/>
    </source>
</evidence>
<dbReference type="InterPro" id="IPR013785">
    <property type="entry name" value="Aldolase_TIM"/>
</dbReference>